<feature type="domain" description="SsuA/THI5-like" evidence="4">
    <location>
        <begin position="80"/>
        <end position="260"/>
    </location>
</feature>
<dbReference type="GO" id="GO:0042597">
    <property type="term" value="C:periplasmic space"/>
    <property type="evidence" value="ECO:0007669"/>
    <property type="project" value="UniProtKB-SubCell"/>
</dbReference>
<dbReference type="RefSeq" id="WP_021003764.1">
    <property type="nucleotide sequence ID" value="NC_022234.1"/>
</dbReference>
<evidence type="ECO:0000259" key="4">
    <source>
        <dbReference type="Pfam" id="PF09084"/>
    </source>
</evidence>
<gene>
    <name evidence="5" type="primary">tauA</name>
    <name evidence="5" type="ORF">VAPA_2c03750</name>
</gene>
<dbReference type="EMBL" id="CP003912">
    <property type="protein sequence ID" value="AGU52935.1"/>
    <property type="molecule type" value="Genomic_DNA"/>
</dbReference>
<accession>T1XLB6</accession>
<dbReference type="Pfam" id="PF09084">
    <property type="entry name" value="NMT1"/>
    <property type="match status" value="1"/>
</dbReference>
<comment type="subcellular location">
    <subcellularLocation>
        <location evidence="1">Periplasm</location>
    </subcellularLocation>
</comment>
<dbReference type="PANTHER" id="PTHR30024:SF47">
    <property type="entry name" value="TAURINE-BINDING PERIPLASMIC PROTEIN"/>
    <property type="match status" value="1"/>
</dbReference>
<sequence length="348" mass="37430">MKLNLSRREFHLTAAHMLLASSAGGALLGGAGPVFAQSSRAVKLGTFGAIDAQNYIRAKNLAPKTFGQGVGSDFVTVRAGSEVISAMAGGSLDMCNIGSSPMMVGYANGLKASMVYVYKNIVDSECLVVQGNSGITTVAGLKGKKIGLPFNTSVHFAAVAALKFAGLGLADVQLINMRADQIASAWQRREIDASYIWVPVLPRLTDDGGKIIFKTGDLNRQSLLIFDGLLVRDEFKRKSPDLVLAFLKDYEQIARGFKQDPKDVVDTMTKFLNVDEATVMRSLNTFYPVPASEQLSSRWMGKPGEKDTGVLKTLRTQAQFLFESGQITVMPEDVGGLVDSSFVAKMVA</sequence>
<dbReference type="OrthoDB" id="286202at2"/>
<dbReference type="PATRIC" id="fig|1246301.3.peg.5897"/>
<dbReference type="AlphaFoldDB" id="T1XLB6"/>
<organism evidence="5 6">
    <name type="scientific">Variovorax paradoxus B4</name>
    <dbReference type="NCBI Taxonomy" id="1246301"/>
    <lineage>
        <taxon>Bacteria</taxon>
        <taxon>Pseudomonadati</taxon>
        <taxon>Pseudomonadota</taxon>
        <taxon>Betaproteobacteria</taxon>
        <taxon>Burkholderiales</taxon>
        <taxon>Comamonadaceae</taxon>
        <taxon>Variovorax</taxon>
    </lineage>
</organism>
<dbReference type="Gene3D" id="3.40.190.10">
    <property type="entry name" value="Periplasmic binding protein-like II"/>
    <property type="match status" value="2"/>
</dbReference>
<dbReference type="SUPFAM" id="SSF53850">
    <property type="entry name" value="Periplasmic binding protein-like II"/>
    <property type="match status" value="1"/>
</dbReference>
<dbReference type="Proteomes" id="UP000016223">
    <property type="component" value="Chromosome 2"/>
</dbReference>
<evidence type="ECO:0000313" key="6">
    <source>
        <dbReference type="Proteomes" id="UP000016223"/>
    </source>
</evidence>
<name>T1XLB6_VARPD</name>
<dbReference type="KEGG" id="vpd:VAPA_2c03750"/>
<dbReference type="GO" id="GO:0042918">
    <property type="term" value="P:alkanesulfonate transmembrane transport"/>
    <property type="evidence" value="ECO:0007669"/>
    <property type="project" value="TreeGrafter"/>
</dbReference>
<dbReference type="InterPro" id="IPR015168">
    <property type="entry name" value="SsuA/THI5"/>
</dbReference>
<proteinExistence type="inferred from homology"/>
<keyword evidence="3" id="KW-0732">Signal</keyword>
<dbReference type="HOGENOM" id="CLU_028871_3_1_4"/>
<comment type="similarity">
    <text evidence="2">Belongs to the bacterial solute-binding protein SsuA/TauA family.</text>
</comment>
<evidence type="ECO:0000313" key="5">
    <source>
        <dbReference type="EMBL" id="AGU52935.1"/>
    </source>
</evidence>
<dbReference type="PANTHER" id="PTHR30024">
    <property type="entry name" value="ALIPHATIC SULFONATES-BINDING PROTEIN-RELATED"/>
    <property type="match status" value="1"/>
</dbReference>
<reference evidence="5 6" key="1">
    <citation type="submission" date="2012-10" db="EMBL/GenBank/DDBJ databases">
        <title>Genome sequence of Variovorax paradoxus B4.</title>
        <authorList>
            <person name="Schuldes J."/>
            <person name="Brandt U."/>
            <person name="Hiessl S."/>
            <person name="Wuebbeler J.H."/>
            <person name="Thuermer A."/>
            <person name="Steinbuechel A."/>
            <person name="Daniel R."/>
        </authorList>
    </citation>
    <scope>NUCLEOTIDE SEQUENCE [LARGE SCALE GENOMIC DNA]</scope>
    <source>
        <strain evidence="5 6">B4</strain>
    </source>
</reference>
<evidence type="ECO:0000256" key="2">
    <source>
        <dbReference type="ARBA" id="ARBA00010742"/>
    </source>
</evidence>
<protein>
    <submittedName>
        <fullName evidence="5">Putative taurine ABC transporter, taurine-binding protein TauA</fullName>
    </submittedName>
</protein>
<evidence type="ECO:0000256" key="3">
    <source>
        <dbReference type="ARBA" id="ARBA00022729"/>
    </source>
</evidence>
<evidence type="ECO:0000256" key="1">
    <source>
        <dbReference type="ARBA" id="ARBA00004418"/>
    </source>
</evidence>